<comment type="similarity">
    <text evidence="1">Belongs to the LysR transcriptional regulatory family.</text>
</comment>
<dbReference type="SUPFAM" id="SSF46785">
    <property type="entry name" value="Winged helix' DNA-binding domain"/>
    <property type="match status" value="1"/>
</dbReference>
<keyword evidence="3" id="KW-0238">DNA-binding</keyword>
<dbReference type="RefSeq" id="WP_367878512.1">
    <property type="nucleotide sequence ID" value="NZ_JBFNXX010000011.1"/>
</dbReference>
<evidence type="ECO:0000256" key="3">
    <source>
        <dbReference type="ARBA" id="ARBA00023125"/>
    </source>
</evidence>
<keyword evidence="7" id="KW-1185">Reference proteome</keyword>
<evidence type="ECO:0000313" key="6">
    <source>
        <dbReference type="EMBL" id="MEW9920808.1"/>
    </source>
</evidence>
<dbReference type="Pfam" id="PF00126">
    <property type="entry name" value="HTH_1"/>
    <property type="match status" value="1"/>
</dbReference>
<dbReference type="InterPro" id="IPR050176">
    <property type="entry name" value="LTTR"/>
</dbReference>
<dbReference type="PANTHER" id="PTHR30579">
    <property type="entry name" value="TRANSCRIPTIONAL REGULATOR"/>
    <property type="match status" value="1"/>
</dbReference>
<protein>
    <submittedName>
        <fullName evidence="6">LysR family transcriptional regulator</fullName>
    </submittedName>
</protein>
<dbReference type="Gene3D" id="1.10.10.10">
    <property type="entry name" value="Winged helix-like DNA-binding domain superfamily/Winged helix DNA-binding domain"/>
    <property type="match status" value="1"/>
</dbReference>
<proteinExistence type="inferred from homology"/>
<dbReference type="PANTHER" id="PTHR30579:SF3">
    <property type="entry name" value="TRANSCRIPTIONAL REGULATORY PROTEIN"/>
    <property type="match status" value="1"/>
</dbReference>
<dbReference type="PROSITE" id="PS50931">
    <property type="entry name" value="HTH_LYSR"/>
    <property type="match status" value="1"/>
</dbReference>
<gene>
    <name evidence="6" type="ORF">AB2B41_14430</name>
</gene>
<keyword evidence="2" id="KW-0805">Transcription regulation</keyword>
<evidence type="ECO:0000313" key="7">
    <source>
        <dbReference type="Proteomes" id="UP001556098"/>
    </source>
</evidence>
<name>A0ABV3RQG6_9RHOB</name>
<evidence type="ECO:0000256" key="1">
    <source>
        <dbReference type="ARBA" id="ARBA00009437"/>
    </source>
</evidence>
<accession>A0ABV3RQG6</accession>
<comment type="caution">
    <text evidence="6">The sequence shown here is derived from an EMBL/GenBank/DDBJ whole genome shotgun (WGS) entry which is preliminary data.</text>
</comment>
<reference evidence="6 7" key="1">
    <citation type="submission" date="2024-07" db="EMBL/GenBank/DDBJ databases">
        <title>Marimonas sp.nov., isolated from tidal-flat sediment.</title>
        <authorList>
            <person name="Jayan J.N."/>
            <person name="Lee S.S."/>
        </authorList>
    </citation>
    <scope>NUCLEOTIDE SEQUENCE [LARGE SCALE GENOMIC DNA]</scope>
    <source>
        <strain evidence="6 7">MJW-29</strain>
    </source>
</reference>
<evidence type="ECO:0000256" key="4">
    <source>
        <dbReference type="ARBA" id="ARBA00023163"/>
    </source>
</evidence>
<dbReference type="Proteomes" id="UP001556098">
    <property type="component" value="Unassembled WGS sequence"/>
</dbReference>
<evidence type="ECO:0000256" key="2">
    <source>
        <dbReference type="ARBA" id="ARBA00023015"/>
    </source>
</evidence>
<feature type="domain" description="HTH lysR-type" evidence="5">
    <location>
        <begin position="1"/>
        <end position="58"/>
    </location>
</feature>
<dbReference type="InterPro" id="IPR036388">
    <property type="entry name" value="WH-like_DNA-bd_sf"/>
</dbReference>
<evidence type="ECO:0000259" key="5">
    <source>
        <dbReference type="PROSITE" id="PS50931"/>
    </source>
</evidence>
<keyword evidence="4" id="KW-0804">Transcription</keyword>
<dbReference type="EMBL" id="JBFNXX010000011">
    <property type="protein sequence ID" value="MEW9920808.1"/>
    <property type="molecule type" value="Genomic_DNA"/>
</dbReference>
<sequence>MHWDDLKILLAAARGGSLSRAAILLGMDQSTVSRRLSGLEASLDTVLFKRSKTGLEVTDACARLVPLAERVEEAVAGDCQSKPA</sequence>
<organism evidence="6 7">
    <name type="scientific">Sulfitobacter sediminis</name>
    <dbReference type="NCBI Taxonomy" id="3234186"/>
    <lineage>
        <taxon>Bacteria</taxon>
        <taxon>Pseudomonadati</taxon>
        <taxon>Pseudomonadota</taxon>
        <taxon>Alphaproteobacteria</taxon>
        <taxon>Rhodobacterales</taxon>
        <taxon>Roseobacteraceae</taxon>
        <taxon>Sulfitobacter</taxon>
    </lineage>
</organism>
<dbReference type="InterPro" id="IPR036390">
    <property type="entry name" value="WH_DNA-bd_sf"/>
</dbReference>
<dbReference type="InterPro" id="IPR000847">
    <property type="entry name" value="LysR_HTH_N"/>
</dbReference>